<feature type="compositionally biased region" description="Low complexity" evidence="12">
    <location>
        <begin position="1077"/>
        <end position="1086"/>
    </location>
</feature>
<dbReference type="SUPFAM" id="SSF49265">
    <property type="entry name" value="Fibronectin type III"/>
    <property type="match status" value="2"/>
</dbReference>
<feature type="domain" description="Ig-like" evidence="14">
    <location>
        <begin position="5024"/>
        <end position="5114"/>
    </location>
</feature>
<feature type="domain" description="Ig-like" evidence="14">
    <location>
        <begin position="251"/>
        <end position="337"/>
    </location>
</feature>
<dbReference type="GO" id="GO:0030017">
    <property type="term" value="C:sarcomere"/>
    <property type="evidence" value="ECO:0007669"/>
    <property type="project" value="UniProtKB-ARBA"/>
</dbReference>
<dbReference type="InParanoid" id="E0W006"/>
<dbReference type="InterPro" id="IPR008271">
    <property type="entry name" value="Ser/Thr_kinase_AS"/>
</dbReference>
<reference evidence="17" key="3">
    <citation type="submission" date="2021-02" db="UniProtKB">
        <authorList>
            <consortium name="EnsemblMetazoa"/>
        </authorList>
    </citation>
    <scope>IDENTIFICATION</scope>
    <source>
        <strain evidence="17">USDA</strain>
    </source>
</reference>
<dbReference type="PROSITE" id="PS50011">
    <property type="entry name" value="PROTEIN_KINASE_DOM"/>
    <property type="match status" value="1"/>
</dbReference>
<keyword evidence="4 10" id="KW-0547">Nucleotide-binding</keyword>
<feature type="binding site" evidence="10">
    <location>
        <position position="6104"/>
    </location>
    <ligand>
        <name>ATP</name>
        <dbReference type="ChEBI" id="CHEBI:30616"/>
    </ligand>
</feature>
<dbReference type="PROSITE" id="PS50835">
    <property type="entry name" value="IG_LIKE"/>
    <property type="match status" value="18"/>
</dbReference>
<evidence type="ECO:0000256" key="4">
    <source>
        <dbReference type="ARBA" id="ARBA00022741"/>
    </source>
</evidence>
<dbReference type="GO" id="GO:0004687">
    <property type="term" value="F:myosin light chain kinase activity"/>
    <property type="evidence" value="ECO:0007669"/>
    <property type="project" value="UniProtKB-EC"/>
</dbReference>
<dbReference type="FunCoup" id="E0W006">
    <property type="interactions" value="39"/>
</dbReference>
<dbReference type="HOGENOM" id="CLU_222910_0_0_1"/>
<feature type="region of interest" description="Disordered" evidence="12">
    <location>
        <begin position="6416"/>
        <end position="6469"/>
    </location>
</feature>
<accession>E0W006</accession>
<evidence type="ECO:0000256" key="1">
    <source>
        <dbReference type="ARBA" id="ARBA00006692"/>
    </source>
</evidence>
<feature type="domain" description="Ig-like" evidence="14">
    <location>
        <begin position="4806"/>
        <end position="4891"/>
    </location>
</feature>
<dbReference type="GO" id="GO:0005524">
    <property type="term" value="F:ATP binding"/>
    <property type="evidence" value="ECO:0007669"/>
    <property type="project" value="UniProtKB-UniRule"/>
</dbReference>
<keyword evidence="9" id="KW-0393">Immunoglobulin domain</keyword>
<feature type="compositionally biased region" description="Acidic residues" evidence="12">
    <location>
        <begin position="6492"/>
        <end position="6501"/>
    </location>
</feature>
<feature type="domain" description="Ig-like" evidence="14">
    <location>
        <begin position="4262"/>
        <end position="4348"/>
    </location>
</feature>
<dbReference type="STRING" id="121224.E0W006"/>
<dbReference type="FunFam" id="2.60.40.10:FF:000612">
    <property type="entry name" value="palladin isoform X1"/>
    <property type="match status" value="1"/>
</dbReference>
<feature type="region of interest" description="Disordered" evidence="12">
    <location>
        <begin position="6482"/>
        <end position="6515"/>
    </location>
</feature>
<feature type="domain" description="Ig-like" evidence="14">
    <location>
        <begin position="4925"/>
        <end position="5007"/>
    </location>
</feature>
<feature type="compositionally biased region" description="Basic and acidic residues" evidence="12">
    <location>
        <begin position="975"/>
        <end position="984"/>
    </location>
</feature>
<dbReference type="FunFam" id="2.60.40.10:FF:000557">
    <property type="entry name" value="Myosin binding protein Ha"/>
    <property type="match status" value="1"/>
</dbReference>
<dbReference type="SUPFAM" id="SSF48726">
    <property type="entry name" value="Immunoglobulin"/>
    <property type="match status" value="21"/>
</dbReference>
<dbReference type="Proteomes" id="UP000009046">
    <property type="component" value="Unassembled WGS sequence"/>
</dbReference>
<dbReference type="eggNOG" id="KOG4475">
    <property type="taxonomic scope" value="Eukaryota"/>
</dbReference>
<evidence type="ECO:0000259" key="14">
    <source>
        <dbReference type="PROSITE" id="PS50835"/>
    </source>
</evidence>
<keyword evidence="2" id="KW-0787">Thick filament</keyword>
<keyword evidence="7" id="KW-1015">Disulfide bond</keyword>
<evidence type="ECO:0000259" key="15">
    <source>
        <dbReference type="PROSITE" id="PS50853"/>
    </source>
</evidence>
<feature type="domain" description="Protein kinase" evidence="13">
    <location>
        <begin position="6075"/>
        <end position="6330"/>
    </location>
</feature>
<dbReference type="PROSITE" id="PS00108">
    <property type="entry name" value="PROTEIN_KINASE_ST"/>
    <property type="match status" value="1"/>
</dbReference>
<reference evidence="16" key="2">
    <citation type="submission" date="2007-04" db="EMBL/GenBank/DDBJ databases">
        <title>The genome of the human body louse.</title>
        <authorList>
            <consortium name="The Human Body Louse Genome Consortium"/>
            <person name="Kirkness E."/>
            <person name="Walenz B."/>
            <person name="Hass B."/>
            <person name="Bruggner R."/>
            <person name="Strausberg R."/>
        </authorList>
    </citation>
    <scope>NUCLEOTIDE SEQUENCE</scope>
    <source>
        <strain evidence="16">USDA</strain>
    </source>
</reference>
<dbReference type="SUPFAM" id="SSF56112">
    <property type="entry name" value="Protein kinase-like (PK-like)"/>
    <property type="match status" value="1"/>
</dbReference>
<dbReference type="CTD" id="8235654"/>
<feature type="domain" description="Fibronectin type-III" evidence="15">
    <location>
        <begin position="5953"/>
        <end position="6051"/>
    </location>
</feature>
<dbReference type="PROSITE" id="PS00107">
    <property type="entry name" value="PROTEIN_KINASE_ATP"/>
    <property type="match status" value="1"/>
</dbReference>
<dbReference type="InterPro" id="IPR036116">
    <property type="entry name" value="FN3_sf"/>
</dbReference>
<dbReference type="FunFam" id="2.60.40.10:FF:001053">
    <property type="entry name" value="Uncharacterized protein, isoform D"/>
    <property type="match status" value="1"/>
</dbReference>
<dbReference type="RefSeq" id="XP_002431700.1">
    <property type="nucleotide sequence ID" value="XM_002431655.1"/>
</dbReference>
<feature type="domain" description="Ig-like" evidence="14">
    <location>
        <begin position="4479"/>
        <end position="4570"/>
    </location>
</feature>
<dbReference type="EMBL" id="AAZO01006573">
    <property type="status" value="NOT_ANNOTATED_CDS"/>
    <property type="molecule type" value="Genomic_DNA"/>
</dbReference>
<dbReference type="OrthoDB" id="6070751at2759"/>
<dbReference type="Gene3D" id="2.60.40.10">
    <property type="entry name" value="Immunoglobulins"/>
    <property type="match status" value="23"/>
</dbReference>
<feature type="region of interest" description="Disordered" evidence="12">
    <location>
        <begin position="809"/>
        <end position="1116"/>
    </location>
</feature>
<dbReference type="GO" id="GO:0007155">
    <property type="term" value="P:cell adhesion"/>
    <property type="evidence" value="ECO:0007669"/>
    <property type="project" value="UniProtKB-KW"/>
</dbReference>
<evidence type="ECO:0000256" key="11">
    <source>
        <dbReference type="SAM" id="Coils"/>
    </source>
</evidence>
<keyword evidence="6" id="KW-0130">Cell adhesion</keyword>
<feature type="compositionally biased region" description="Polar residues" evidence="12">
    <location>
        <begin position="839"/>
        <end position="857"/>
    </location>
</feature>
<dbReference type="CDD" id="cd00096">
    <property type="entry name" value="Ig"/>
    <property type="match status" value="5"/>
</dbReference>
<feature type="compositionally biased region" description="Basic and acidic residues" evidence="12">
    <location>
        <begin position="6416"/>
        <end position="6427"/>
    </location>
</feature>
<name>E0W006_PEDHC</name>
<feature type="coiled-coil region" evidence="11">
    <location>
        <begin position="3289"/>
        <end position="3316"/>
    </location>
</feature>
<feature type="domain" description="Ig-like" evidence="14">
    <location>
        <begin position="5258"/>
        <end position="5346"/>
    </location>
</feature>
<evidence type="ECO:0000256" key="7">
    <source>
        <dbReference type="ARBA" id="ARBA00023157"/>
    </source>
</evidence>
<evidence type="ECO:0000256" key="12">
    <source>
        <dbReference type="SAM" id="MobiDB-lite"/>
    </source>
</evidence>
<feature type="coiled-coil region" evidence="11">
    <location>
        <begin position="2301"/>
        <end position="2328"/>
    </location>
</feature>
<feature type="domain" description="Ig-like" evidence="14">
    <location>
        <begin position="5721"/>
        <end position="5804"/>
    </location>
</feature>
<feature type="compositionally biased region" description="Polar residues" evidence="12">
    <location>
        <begin position="5359"/>
        <end position="5371"/>
    </location>
</feature>
<feature type="region of interest" description="Disordered" evidence="12">
    <location>
        <begin position="1957"/>
        <end position="1980"/>
    </location>
</feature>
<dbReference type="Pfam" id="PF00041">
    <property type="entry name" value="fn3"/>
    <property type="match status" value="2"/>
</dbReference>
<dbReference type="EnsemblMetazoa" id="PHUM541150-RA">
    <property type="protein sequence ID" value="PHUM541150-PA"/>
    <property type="gene ID" value="PHUM541150"/>
</dbReference>
<dbReference type="InterPro" id="IPR013106">
    <property type="entry name" value="Ig_V-set"/>
</dbReference>
<dbReference type="EMBL" id="DS235854">
    <property type="protein sequence ID" value="EEB18962.1"/>
    <property type="molecule type" value="Genomic_DNA"/>
</dbReference>
<dbReference type="EC" id="2.7.11.18" evidence="16"/>
<dbReference type="FunFam" id="2.60.40.10:FF:000107">
    <property type="entry name" value="Myosin, light chain kinase a"/>
    <property type="match status" value="6"/>
</dbReference>
<dbReference type="Pfam" id="PF00069">
    <property type="entry name" value="Pkinase"/>
    <property type="match status" value="1"/>
</dbReference>
<dbReference type="SMART" id="SM00406">
    <property type="entry name" value="IGv"/>
    <property type="match status" value="3"/>
</dbReference>
<dbReference type="InterPro" id="IPR003599">
    <property type="entry name" value="Ig_sub"/>
</dbReference>
<feature type="coiled-coil region" evidence="11">
    <location>
        <begin position="1728"/>
        <end position="1755"/>
    </location>
</feature>
<dbReference type="PANTHER" id="PTHR47633:SF7">
    <property type="entry name" value="TITIN HOMOLOG"/>
    <property type="match status" value="1"/>
</dbReference>
<dbReference type="FunFam" id="2.60.40.10:FF:000031">
    <property type="entry name" value="Myosin-binding protein C, slow type"/>
    <property type="match status" value="1"/>
</dbReference>
<dbReference type="KEGG" id="phu:Phum_PHUM541150"/>
<protein>
    <submittedName>
        <fullName evidence="16 17">Myosin light chain kinase, putative</fullName>
        <ecNumber evidence="16">2.7.11.18</ecNumber>
    </submittedName>
</protein>
<evidence type="ECO:0000259" key="13">
    <source>
        <dbReference type="PROSITE" id="PS50011"/>
    </source>
</evidence>
<keyword evidence="18" id="KW-1185">Reference proteome</keyword>
<evidence type="ECO:0000256" key="3">
    <source>
        <dbReference type="ARBA" id="ARBA00022737"/>
    </source>
</evidence>
<evidence type="ECO:0000256" key="6">
    <source>
        <dbReference type="ARBA" id="ARBA00022889"/>
    </source>
</evidence>
<keyword evidence="11" id="KW-0175">Coiled coil</keyword>
<keyword evidence="8" id="KW-0514">Muscle protein</keyword>
<dbReference type="InterPro" id="IPR000719">
    <property type="entry name" value="Prot_kinase_dom"/>
</dbReference>
<dbReference type="InterPro" id="IPR013783">
    <property type="entry name" value="Ig-like_fold"/>
</dbReference>
<dbReference type="GO" id="GO:0032982">
    <property type="term" value="C:myosin filament"/>
    <property type="evidence" value="ECO:0007669"/>
    <property type="project" value="UniProtKB-KW"/>
</dbReference>
<feature type="compositionally biased region" description="Polar residues" evidence="12">
    <location>
        <begin position="1010"/>
        <end position="1024"/>
    </location>
</feature>
<feature type="domain" description="Ig-like" evidence="14">
    <location>
        <begin position="549"/>
        <end position="627"/>
    </location>
</feature>
<dbReference type="FunFam" id="2.60.40.10:FF:000032">
    <property type="entry name" value="palladin isoform X1"/>
    <property type="match status" value="1"/>
</dbReference>
<proteinExistence type="inferred from homology"/>
<feature type="compositionally biased region" description="Basic and acidic residues" evidence="12">
    <location>
        <begin position="933"/>
        <end position="946"/>
    </location>
</feature>
<feature type="domain" description="Ig-like" evidence="14">
    <location>
        <begin position="4157"/>
        <end position="4251"/>
    </location>
</feature>
<dbReference type="GeneID" id="8235654"/>
<dbReference type="eggNOG" id="KOG3510">
    <property type="taxonomic scope" value="Eukaryota"/>
</dbReference>
<dbReference type="FunFam" id="2.60.40.10:FF:001307">
    <property type="entry name" value="Stretchin-Mlck, isoform V"/>
    <property type="match status" value="2"/>
</dbReference>
<dbReference type="Gene3D" id="3.30.200.20">
    <property type="entry name" value="Phosphorylase Kinase, domain 1"/>
    <property type="match status" value="1"/>
</dbReference>
<evidence type="ECO:0000313" key="18">
    <source>
        <dbReference type="Proteomes" id="UP000009046"/>
    </source>
</evidence>
<dbReference type="InterPro" id="IPR013098">
    <property type="entry name" value="Ig_I-set"/>
</dbReference>
<dbReference type="SMART" id="SM00220">
    <property type="entry name" value="S_TKc"/>
    <property type="match status" value="1"/>
</dbReference>
<feature type="domain" description="Ig-like" evidence="14">
    <location>
        <begin position="5621"/>
        <end position="5706"/>
    </location>
</feature>
<dbReference type="PROSITE" id="PS50853">
    <property type="entry name" value="FN3"/>
    <property type="match status" value="2"/>
</dbReference>
<feature type="region of interest" description="Disordered" evidence="12">
    <location>
        <begin position="5359"/>
        <end position="5397"/>
    </location>
</feature>
<feature type="domain" description="Ig-like" evidence="14">
    <location>
        <begin position="149"/>
        <end position="229"/>
    </location>
</feature>
<keyword evidence="3" id="KW-0677">Repeat</keyword>
<keyword evidence="5 10" id="KW-0067">ATP-binding</keyword>
<keyword evidence="16" id="KW-0808">Transferase</keyword>
<feature type="domain" description="Ig-like" evidence="14">
    <location>
        <begin position="5521"/>
        <end position="5609"/>
    </location>
</feature>
<feature type="domain" description="Ig-like" evidence="14">
    <location>
        <begin position="5861"/>
        <end position="5949"/>
    </location>
</feature>
<dbReference type="FunFam" id="2.60.40.10:FF:001452">
    <property type="entry name" value="Uncharacterized protein, isoform F"/>
    <property type="match status" value="1"/>
</dbReference>
<dbReference type="SMART" id="SM00060">
    <property type="entry name" value="FN3"/>
    <property type="match status" value="2"/>
</dbReference>
<dbReference type="eggNOG" id="KOG0613">
    <property type="taxonomic scope" value="Eukaryota"/>
</dbReference>
<feature type="domain" description="Ig-like" evidence="14">
    <location>
        <begin position="5412"/>
        <end position="5500"/>
    </location>
</feature>
<feature type="compositionally biased region" description="Basic residues" evidence="12">
    <location>
        <begin position="871"/>
        <end position="889"/>
    </location>
</feature>
<feature type="compositionally biased region" description="Basic and acidic residues" evidence="12">
    <location>
        <begin position="1028"/>
        <end position="1042"/>
    </location>
</feature>
<feature type="compositionally biased region" description="Low complexity" evidence="12">
    <location>
        <begin position="5372"/>
        <end position="5393"/>
    </location>
</feature>
<sequence length="6699" mass="758256">MRENNNTVYLNLQGVTPDDAGEYTVTAKNIAGESQSSVKLRIKDSEDDETPIFIRKLNDLSVKVGTRTRFLVEIRSSTDLKVVWYRNDVPIFENDRYHFLHEGNFFCVDVAPVTVEDGGRWACVGENQVGRASCSCRLNVLIPKAYSAPNFIEELKAVLSNQGTVSLECKVIGVPTPVLKWYKDGKEIKAGDMFALTANPDDPTSLGTYTCEAVNCMGKSFSSSRVHVMGRGSREGSLKPADYPSITGPPPHFSQELKNEKVKIGSTLNLNCQIDVPPWPRTIHWYNKEGKVEPSEKYHIMEDGLGGYSIEIYPLEAIDEGEWKCVAKSDTGVMGISQCFVEMSYPKNYRKPRFLESLKAILTDEGLVSFECKVVGFPTPQLQWFKDGQELRPGDVYQLTGTNSLGSYSCIAKNCMGEAKSTAELTVEDIQYQLNDEEKSLLFSKNQPPRFIRGLKSCEALINENFRFTVKATIVPTADLIWYKDDKKIEKSDERFLIQQENLGVCHLDVKKLDITDQAEWKCVATNEFGQSVTSGFLKLIIPKHFKKPRFLECLRAILTEKGAVNLECKVIGIPQPTLKWFKDGKELKPGDIHKIISGQDGTCCLGTYTCQAENCMGSVSSSASLLGFEDRAAKKQPVLYKPELNLAKNTSLSTINEERTSQMYDTPLSEHSITADERGDVSFSFDGKEVSISLYETPDLTEEEALQVVEMYADELSEHVSEQNVVELPPLRFTKESSKSGPLLMEAVVIDITPEYFSSAEDDLRTEADLEDVSMVEELQHVKTQLVAEGPAYENIEYNLTEKSFKNLQEHQHKTSNKSSENSEKDSFKSFSDNKNNDATMTDVSFSSAKESNQMGKDNKRKLKDENTSGKRKKSRSRSTSKEKHLRQERKCSNNDSAAIVTQKKTSKSNTPELPDEIRKNKKKRKNVTEVNDEKKMTDNEREDVSIEEFTSSQERKLSSSEEKQMKKKRSKSKSMEKDDESIPKPPARKKKLSKTISPPDSKLEETSGRGTESNNASDNVINTIDHVSDKRVEASTREQIQKQSSDSLESTKESDSNIETEMESFKRNEKKSRSRSLSTETSSSQRRKSNKKQNEKSFEENNEKQSENNNLETCKSDVKTKLPLILYKNITKSLREIDEDLKKLENQIQTKCLTNVTSVSFEKFTNSMETFKKCFETIGENLKTDTETQSNVQILQLIDRPLQDLKTGLKLLDEKKTDTDVGDILEIFRLVLNHLKNQTAEIKEVEGRQSMTDEFLKISKPLESIINSTDSLKLELSQKLQKGDKSKLSIELLRILVQPVQALKSTVELLEVNADKDGGGISTGGLAEPIQNLNSTYSIIEQHADQNAGEQSISKKIIKILSPSINRINETIKSSTNVLDKKNFQILSEQVVKIHKELAKMVQEMFFSPSKSKSPVNRDSLPVLIHLSECISQILNNLTETETETVAQTTILKREIFEPILVPLKGLQTTIDQFQQFTDDEEMYSEIITEHLRTLDRCLMNVECKLDALPSRKKGEINNENLKQIINEIRKEISLIFRFVEFGGESSAEVWNSLVTPLQKLNANLTVKKSIKKPPLHTSKSGSSLGRSLEVIRQTSEEQSKIEVSQTEEPKMSLTVLRPLEKPLQDLEEGFGILMQHILERERLTDEEKPLMEQEVQKLLEILSVSFETFQEKWLGVQNESPSNVSIQETNILLQLINELNNGANAIQSQMIEYEGISNKAKEVINENIHSNLKNLKSSISEVENVVRQESLETIGEMKKFKSTVDAVKNEMKILVRDSTTDSGETKVLNIISEKLNNLSENIKTFKIATTETDSDQILDDVIKKVILNFEEEIMNVSHNVKNDVKEDDAKVEKILECAEELAITLVNKNENLKIETLNFVTSAFDNFSKQIKDLVKSSEESKVVVTSAPPQNEEKTIDNVELDLPKEEESSSGGIKDEYSVLEPMKLVRSNDEIISSDDKEENDKTRHMAPDRKVQEPPQADTLKEIINLIKINLDKVDLISNVETKTVKDSLKSLQAVMNTIVLSSDVEESAIIILENLVQPLKNLSEGLQTINNSSSIFSEMLNPLVDAGKKLFQIQEEIKGQVNQIEKPCVVEKLLNPLENLQLALSHILNYSNESMVSKPETMGKLENLRDLILKNIELISEIETFTEEDKIDLISPLQMIRENILNVENVENVVVEIVNNLINPLKEVEKNLTDVKSNTLEGVQILEPIIKIQILKDDEKTTGNEEKNQKSSKEKILLENVCLLQENCKKIKLKKSLPPPPLQQESIIIMINNLTEKNINTILESEIFKSEMKEELIEPLKFLERKMENAECANECVNTISKNLQIVLEQMLDDVFEKTKKGEGKNFEEIKMAVEKINNELENLQEEIIKNMDEKKILREFIEPVSAIRIGLSKIIEWIKTDKVFLENLNPLEDLKGLKKENGIKVMNLAEENIVAISGNDSLEPEVKESLIESLKEIENKLESVTSESVNRNLQVALEEMLHHVVENVKNIESVKDSEGSANVREEVKDLKVAVKEINDKLESIENEIIIENCDEMNKIIEPIEKLKIGLTNLIIMPMEEGLTDYDDESKLKSSEKMIEVVEENIKLVGNSHILPENVKIELIKPLENFKEKLNEIKDVEPKLYEIVETLVKPLQTLETTKADEENLKMATLQGLQSSIKKAQEEIFTLREEAIKETTDEDLPRDKQKAEVLSTMIKSLEPLEITVCEIIENVNSVPTSPPSLNVSVTTIDDDSSSKGFVANLENPLKKLKEKAEILQTAYLSDEILKFADDKISKPLFDLQQCVANVKIEEGVNEAAILKPIEDVRLGIEAVKQKINEKINKTDEVVKSDVELLKNLSDFLNEMTESLNKPIVIEKDVTRTDDNDKKDKSTDVKSEKVADDNRQTEIKEDKSVKEEKLKVQKAQEEVCDDLKEKAEDKVKQQSHLNQVTDAQQLESSDDVLLSVIKSVTECLAFPKSEEISRVEETLDLIKSIEDLKTKIEANVVPREELENLIEPMEKLNVSIKQAEKILEQPSEKLIEQVQKSAEEVKNEINNLKNESLDLKTPCDKQMEPFKITKAEEIISFEEARDLESQKVPESEKVVPELINVIDKSVACIESKEIFQVEEVKKLVEPLKMIKVKLDVSKERDENFDGVVRQILQSIINVEKELEKLETLEQIPDISEKIGQICELNVTTQVATALNTEKDFQKADDVILTEVFNLPLQEFKVALEEIGHLKIIPKDSIKNELVQTIDDNVQTIKDVKILAEDVKENIIEPLLDLKEKLEKTNEEKDENFGPFKNLSASLKNLKNALEGFENVEAEQIEETINLPSAIKLIVNPLLETRNEIAAIQQTIVVEPKENKQQTLVEVKEPLDKLSKGIENVLEFYSESTKELKETEKTLEIVPEIIQIIERNISIIEKPEVIDEESVKMGLLEPLKKIQATLIESKCQEKLNENFGGILTEMVMPLENFENELKLYEENKCESTCTLIEPLRHLKQNIDVINVQTMCSGEEVKDIAKPMEELENFLSKIIRDEEEKEKSLIKNNIVRVIENNVASIQECSIIHDDVKESLAKPLKYLQAEIVEVVENELIDAKTIKIIENISKPFKDFESNLKMAEIVLTENIPEEKCKSYLVKSMENLQEKITRIYEETEKLSGEKNILRVVEPLKDVKIELEKILQPQIGKIVDGDDDDDSFVNLIDGLIEKNKKVVVISNDLNPLETSLTNLQSALSDKSKNDFEMMKVIEPLKELKNDLMEISEKYPESQLIKATEEIAQNIIKFEKENAVGKENKEKSFNDVVCDLTQPLIHLHEGLIKVIGGKEEVLTNLELKKPNYEKIPLELIELIDSNVAQIEEVKMFDQVVRNDLIDSMSTLKNKISAIPESENKVLSNLANVVEPFKKIDESLLSLKQADLEEIDKNKNKVNDILTNVKEAKISFEKTVETVQENITNNLEKEEKVKLVKQIIEPLEKVEIILTDIIKNSDIEIIKKTEGEQLKAKTKQEDEEKSEKPLEELITKKQLSYVESKPTKHADDDEWDDKNIKEKQNLKYINEMDNANDSNRNMASYDRENRFDKNFEVSSRPSLNDYKLNTSEEYLDSTRKHERYNLAEDTFSRINIKDNFDSKNYYSKRERKSPASSFSNADTTHLGMSYYDSKQGAVHKTKKPNFLTRLTDRTATQGSTIRLSCTTLNTPDSTIKWLKDGTPLFTKPSDHTSTKYRTTVQNDISTLEISNATLGDSGQYTCIVQNPLGEISTTAAVKVYGEFEPAPFPPIFTRPIRDFYKYSEDELVLECRVRSQPPPKITWLKNSAPIKATSRFQITESKDGLCTLTIYHPEADDSGDYTCKAENPVSSTSLSHFVNFTERNQYVKNKMATEGASRSMRNLDVPKFHSGLKDTKFQIGSTIALQVELKGTPKEVKWLKNSEELSQTSTRIRSFEDSGVYTLLVTEASERETGIYTCRAYTKYGHVDSSAKIQVVPHGHTTGKPPEILNKPESMQTIFVEDDIIFTCRVTGEPRPKVTWLKGVKNITVTDRTMMEHSNDYYKFTLKKAVPADAGTYWIVAKNMFGSEKAFVTVQIRQRARSLTPGPFSSSRWNWRVNDGGGGGGGGGDDGAMDTKHKTIIIRTKVIFIAKFEFSFSPPFPFKMKVLNGNSVILNNEQNTDNDNNDNKLLALQNLRFSWLNKYNNSNNSKVYDFLEYLTGYQGTGKTPGPISGEPYITDCGRNWFTLTWDKPNNRGAGPVVAYRIEIWQNFENGGGAGWSEIGVSPVNTFDVFNLKPGAEYNFRITPRNRYGWGESYVTSKPLGIDNKVVNLPEFIKILPGQLKGLLGQEIILCCQVQSDVIPTITWYKDSQQIDFENESRLRQSYDKGECHLIINNLQEDDSGRYTCEAVNKRGRVSTFVRLLAVSDPKILEADTQLKKKINEEASQNYPPQFTMRLRDRRVQMTYPVRLTCQILGNPTPMVTWFKDDVQINQDERHVFSSGDHFYTLEISRTNLDDSGCYTIKAKNNDGSVSCHCNLIVDKGIRAYVAPLFIKELPEMRDVKCNNELRLSAKVEAYPSVGVVWHRNGVRLRPSRKIIMTLDHDGTLELAIAHITQRESGTYTCTATNEVGRTETTCKVNVISESFNDSLPPQIQEPELPYSKQPMFITKPRSSNAVEGDTVFIECEVIGDPKPEVYWLRDFLKPDYYRDSPDFKTQGNGPKYLLEIPNAKLDHTGTYSVVARNVHGETKAVISLQIYAKGQGKEDRMDHRNNPVTHGKVERLPIFKKGLKDIRCCDGDAVTFECVVFAPDPVDIKWEKEKKSLPKGGDFETNFDGSTATLMIKQVFPEDEGEYTCVAYNDIGRSYTSACLVVDVPEEKENLLSRQLTRQSDIMSNASTPRSTPRTTPSRSISPFTSSSWKEPLSTTARQKRLKITPPKFYAVPHNRVAEEGETIRFQCAVSGHPTPWVTWDKDNSTVTPTRRINISEKDDLKILEIEEVTVEDAGLYRITVENEVGRVEATARLDVIGARGHMTKAQSVRSWSSSPSFRRRIGNSVGRLGDNVTLACDVVSSPDTITSWYREGELIVKTNKTTPTWDGKIAMLEIDNLEEEDAGVYSCVAENNAGKCYCSAELVVVDRDDDLNTMPPVFVNALKDVVVEEGNPAELQVQIKGAAPFDVVWVKDNKEIPNCPDFRYIDYDDGRFGLRIADAFLEDSGKYLCEVFNQYGESVSSGELLVKEITTERLPKIVFSKTPNSLGVKIGTSASFCCRVQMDDIKSRCKLIQWSVGGVVVDDKTISNRYTVEGNDDISILHINSVSGKDEGEIVCTARYVCDNCKGKASSNGKCSCLDSSSSCSADLIILPQQEKSNSIDDDDDDDKNIEESIPKIINGPKDLNVFRGENIVLRASYTGQPKPIVKWLKGGQILRNTDKINIKTGDGTTSLSVFTINSDDSGKYVVHVENDLGKDCHFSSVSVKGPPDPPATYPIVKYVGNNALEVEWSSPHFDGGSQITGYVVEIKNNIDNQWKEISGLTHYLSYVANNLQENIKYKFRIKAENMYGQSEPSYESNEILIPSHTKLENDDDTNFTIIQSGNVFKKNYKVLEELGKGRYGVVHKVEEFKTGRKLAAKFVKCIKMKDREKVKEEIEIMNFLRHPKLLSLEAVFENPREYVMVMEYISGGELFERVVADDFQLTERDCILFMRQICEGVEYMHKNNIVHLDLKPENIMCQSRTSHEIKLIDFGLAQKLDPNTPVRVLFGTPEFVPPEIINYEPIGLETDMWSVGVICYVLLSGLSPFMGENDAETFANITRATFDFDDEAFDAISQDAKDFISMLIVKRKEKRLTASECLKNKWMMSEHDKTMKVVLSTDKLKKFIIRRKWQKTANAIRALGRMASLSAASRRNSGQINNNSQLENKNYVEMVSNSSLKKCCGYNKLLEDGREGDGDSKKEGGEEEEEGKNNNLKLFKSERSDSGISDCSSVGSNHSSTSAYQTGNNLLNKKYSITEEKESDSNTIDNDDDDDDDDGERKREDGNNDMFKKKEIQEKVSDIKKKFIDFSQNVDEMDKKLENVGKKLNDISSSQINVITNNQIKRVVVPDLKEMKNGNDVTIPLKNTPPSGKITTNVKININSSVSLPTAEEKLPGVYVKTNGEVVNGCKPSSNVQRKLQETYNYSKVAAAVKNLNEKLENVSNKKFNNFNDNNNNKIRVTRSRNFQETVAFWKR</sequence>
<dbReference type="OMA" id="MMEHINE"/>
<dbReference type="CDD" id="cd00063">
    <property type="entry name" value="FN3"/>
    <property type="match status" value="2"/>
</dbReference>
<evidence type="ECO:0000256" key="9">
    <source>
        <dbReference type="ARBA" id="ARBA00023319"/>
    </source>
</evidence>
<dbReference type="CDD" id="cd14103">
    <property type="entry name" value="STKc_MLCK"/>
    <property type="match status" value="1"/>
</dbReference>
<dbReference type="Pfam" id="PF07679">
    <property type="entry name" value="I-set"/>
    <property type="match status" value="21"/>
</dbReference>
<feature type="coiled-coil region" evidence="11">
    <location>
        <begin position="2509"/>
        <end position="2543"/>
    </location>
</feature>
<dbReference type="FunFam" id="2.60.40.10:FF:000069">
    <property type="entry name" value="Alpha-protein kinase 3"/>
    <property type="match status" value="1"/>
</dbReference>
<dbReference type="PANTHER" id="PTHR47633">
    <property type="entry name" value="IMMUNOGLOBULIN"/>
    <property type="match status" value="1"/>
</dbReference>
<evidence type="ECO:0000256" key="5">
    <source>
        <dbReference type="ARBA" id="ARBA00022840"/>
    </source>
</evidence>
<feature type="domain" description="Ig-like" evidence="14">
    <location>
        <begin position="352"/>
        <end position="426"/>
    </location>
</feature>
<feature type="compositionally biased region" description="Basic and acidic residues" evidence="12">
    <location>
        <begin position="1094"/>
        <end position="1108"/>
    </location>
</feature>
<dbReference type="VEuPathDB" id="VectorBase:PHUM541150"/>
<dbReference type="GO" id="GO:0030154">
    <property type="term" value="P:cell differentiation"/>
    <property type="evidence" value="ECO:0007669"/>
    <property type="project" value="UniProtKB-ARBA"/>
</dbReference>
<dbReference type="InterPro" id="IPR036179">
    <property type="entry name" value="Ig-like_dom_sf"/>
</dbReference>
<comment type="similarity">
    <text evidence="1">Belongs to the protein kinase superfamily. CAMK Ser/Thr protein kinase family.</text>
</comment>
<feature type="compositionally biased region" description="Basic and acidic residues" evidence="12">
    <location>
        <begin position="1965"/>
        <end position="1979"/>
    </location>
</feature>
<feature type="domain" description="Ig-like" evidence="14">
    <location>
        <begin position="5139"/>
        <end position="5228"/>
    </location>
</feature>
<dbReference type="SMART" id="SM00409">
    <property type="entry name" value="IG"/>
    <property type="match status" value="20"/>
</dbReference>
<evidence type="ECO:0000256" key="10">
    <source>
        <dbReference type="PROSITE-ProRule" id="PRU10141"/>
    </source>
</evidence>
<feature type="region of interest" description="Disordered" evidence="12">
    <location>
        <begin position="2870"/>
        <end position="2893"/>
    </location>
</feature>
<dbReference type="SMART" id="SM00408">
    <property type="entry name" value="IGc2"/>
    <property type="match status" value="19"/>
</dbReference>
<keyword evidence="16" id="KW-0418">Kinase</keyword>
<evidence type="ECO:0000313" key="17">
    <source>
        <dbReference type="EnsemblMetazoa" id="PHUM541150-PA"/>
    </source>
</evidence>
<dbReference type="InterPro" id="IPR011009">
    <property type="entry name" value="Kinase-like_dom_sf"/>
</dbReference>
<evidence type="ECO:0000313" key="16">
    <source>
        <dbReference type="EMBL" id="EEB18962.1"/>
    </source>
</evidence>
<feature type="compositionally biased region" description="Polar residues" evidence="12">
    <location>
        <begin position="6449"/>
        <end position="6469"/>
    </location>
</feature>
<dbReference type="GO" id="GO:0009653">
    <property type="term" value="P:anatomical structure morphogenesis"/>
    <property type="evidence" value="ECO:0007669"/>
    <property type="project" value="UniProtKB-ARBA"/>
</dbReference>
<feature type="domain" description="Fibronectin type-III" evidence="15">
    <location>
        <begin position="4700"/>
        <end position="4801"/>
    </location>
</feature>
<reference evidence="16" key="1">
    <citation type="submission" date="2007-04" db="EMBL/GenBank/DDBJ databases">
        <title>Annotation of Pediculus humanus corporis strain USDA.</title>
        <authorList>
            <person name="Kirkness E."/>
            <person name="Hannick L."/>
            <person name="Hass B."/>
            <person name="Bruggner R."/>
            <person name="Lawson D."/>
            <person name="Bidwell S."/>
            <person name="Joardar V."/>
            <person name="Caler E."/>
            <person name="Walenz B."/>
            <person name="Inman J."/>
            <person name="Schobel S."/>
            <person name="Galinsky K."/>
            <person name="Amedeo P."/>
            <person name="Strausberg R."/>
        </authorList>
    </citation>
    <scope>NUCLEOTIDE SEQUENCE</scope>
    <source>
        <strain evidence="16">USDA</strain>
    </source>
</reference>
<dbReference type="InterPro" id="IPR017441">
    <property type="entry name" value="Protein_kinase_ATP_BS"/>
</dbReference>
<evidence type="ECO:0000256" key="2">
    <source>
        <dbReference type="ARBA" id="ARBA00022433"/>
    </source>
</evidence>
<dbReference type="InterPro" id="IPR007110">
    <property type="entry name" value="Ig-like_dom"/>
</dbReference>
<dbReference type="InterPro" id="IPR003961">
    <property type="entry name" value="FN3_dom"/>
</dbReference>
<dbReference type="InterPro" id="IPR003598">
    <property type="entry name" value="Ig_sub2"/>
</dbReference>
<dbReference type="FunFam" id="1.10.510.10:FF:000175">
    <property type="entry name" value="Myosin light chain kinase, smooth muscle"/>
    <property type="match status" value="1"/>
</dbReference>
<organism>
    <name type="scientific">Pediculus humanus subsp. corporis</name>
    <name type="common">Body louse</name>
    <dbReference type="NCBI Taxonomy" id="121224"/>
    <lineage>
        <taxon>Eukaryota</taxon>
        <taxon>Metazoa</taxon>
        <taxon>Ecdysozoa</taxon>
        <taxon>Arthropoda</taxon>
        <taxon>Hexapoda</taxon>
        <taxon>Insecta</taxon>
        <taxon>Pterygota</taxon>
        <taxon>Neoptera</taxon>
        <taxon>Paraneoptera</taxon>
        <taxon>Psocodea</taxon>
        <taxon>Troctomorpha</taxon>
        <taxon>Phthiraptera</taxon>
        <taxon>Anoplura</taxon>
        <taxon>Pediculidae</taxon>
        <taxon>Pediculus</taxon>
    </lineage>
</organism>
<feature type="compositionally biased region" description="Basic and acidic residues" evidence="12">
    <location>
        <begin position="955"/>
        <end position="966"/>
    </location>
</feature>
<feature type="coiled-coil region" evidence="11">
    <location>
        <begin position="2355"/>
        <end position="2386"/>
    </location>
</feature>
<gene>
    <name evidence="17" type="primary">8235654</name>
    <name evidence="16" type="ORF">Phum_PHUM541150</name>
</gene>
<feature type="domain" description="Ig-like" evidence="14">
    <location>
        <begin position="4379"/>
        <end position="4467"/>
    </location>
</feature>
<feature type="compositionally biased region" description="Basic and acidic residues" evidence="12">
    <location>
        <begin position="6502"/>
        <end position="6515"/>
    </location>
</feature>
<evidence type="ECO:0000256" key="8">
    <source>
        <dbReference type="ARBA" id="ARBA00023179"/>
    </source>
</evidence>
<dbReference type="Gene3D" id="1.10.510.10">
    <property type="entry name" value="Transferase(Phosphotransferase) domain 1"/>
    <property type="match status" value="1"/>
</dbReference>